<feature type="domain" description="DUF4395" evidence="2">
    <location>
        <begin position="19"/>
        <end position="148"/>
    </location>
</feature>
<dbReference type="InterPro" id="IPR025508">
    <property type="entry name" value="DUF4395"/>
</dbReference>
<feature type="transmembrane region" description="Helical" evidence="1">
    <location>
        <begin position="33"/>
        <end position="62"/>
    </location>
</feature>
<keyword evidence="1" id="KW-1133">Transmembrane helix</keyword>
<keyword evidence="1" id="KW-0812">Transmembrane</keyword>
<evidence type="ECO:0000313" key="3">
    <source>
        <dbReference type="EMBL" id="CAG7619000.1"/>
    </source>
</evidence>
<feature type="transmembrane region" description="Helical" evidence="1">
    <location>
        <begin position="118"/>
        <end position="138"/>
    </location>
</feature>
<keyword evidence="1" id="KW-0472">Membrane</keyword>
<gene>
    <name evidence="3" type="ORF">SBRY_130038</name>
</gene>
<dbReference type="Pfam" id="PF14340">
    <property type="entry name" value="DUF4395"/>
    <property type="match status" value="1"/>
</dbReference>
<dbReference type="Proteomes" id="UP001153328">
    <property type="component" value="Unassembled WGS sequence"/>
</dbReference>
<dbReference type="EMBL" id="CAJVAX010000005">
    <property type="protein sequence ID" value="CAG7619000.1"/>
    <property type="molecule type" value="Genomic_DNA"/>
</dbReference>
<dbReference type="AlphaFoldDB" id="A0A9W4EDB3"/>
<protein>
    <submittedName>
        <fullName evidence="3">Integral membrane protein</fullName>
    </submittedName>
</protein>
<evidence type="ECO:0000313" key="4">
    <source>
        <dbReference type="Proteomes" id="UP001153328"/>
    </source>
</evidence>
<accession>A0A9W4EDB3</accession>
<name>A0A9W4EDB3_9ACTN</name>
<evidence type="ECO:0000259" key="2">
    <source>
        <dbReference type="Pfam" id="PF14340"/>
    </source>
</evidence>
<reference evidence="3" key="1">
    <citation type="submission" date="2021-06" db="EMBL/GenBank/DDBJ databases">
        <authorList>
            <person name="Arsene-Ploetze F."/>
        </authorList>
    </citation>
    <scope>NUCLEOTIDE SEQUENCE</scope>
    <source>
        <strain evidence="3">SBRY1</strain>
    </source>
</reference>
<keyword evidence="4" id="KW-1185">Reference proteome</keyword>
<comment type="caution">
    <text evidence="3">The sequence shown here is derived from an EMBL/GenBank/DDBJ whole genome shotgun (WGS) entry which is preliminary data.</text>
</comment>
<proteinExistence type="predicted"/>
<evidence type="ECO:0000256" key="1">
    <source>
        <dbReference type="SAM" id="Phobius"/>
    </source>
</evidence>
<sequence length="151" mass="15470">MIPAAATGRRRVIIPLMDIDVRGPRFGAALTTAVLAVVLITGSGALLAVQAALFAVGAVAGVQRSPYGWLFRTLIRPRVGPPPATEESAPPRFAQAVGLAFAAVGVAGYLAGPQWLGMAATGCALAAAFLNAAFAYCLGCEMYLALRRTVG</sequence>
<organism evidence="3 4">
    <name type="scientific">Actinacidiphila bryophytorum</name>
    <dbReference type="NCBI Taxonomy" id="1436133"/>
    <lineage>
        <taxon>Bacteria</taxon>
        <taxon>Bacillati</taxon>
        <taxon>Actinomycetota</taxon>
        <taxon>Actinomycetes</taxon>
        <taxon>Kitasatosporales</taxon>
        <taxon>Streptomycetaceae</taxon>
        <taxon>Actinacidiphila</taxon>
    </lineage>
</organism>